<dbReference type="PROSITE" id="PS50261">
    <property type="entry name" value="G_PROTEIN_RECEP_F2_4"/>
    <property type="match status" value="1"/>
</dbReference>
<evidence type="ECO:0000256" key="6">
    <source>
        <dbReference type="SAM" id="Phobius"/>
    </source>
</evidence>
<evidence type="ECO:0000256" key="1">
    <source>
        <dbReference type="ARBA" id="ARBA00004141"/>
    </source>
</evidence>
<dbReference type="Proteomes" id="UP000799302">
    <property type="component" value="Unassembled WGS sequence"/>
</dbReference>
<dbReference type="InterPro" id="IPR053247">
    <property type="entry name" value="GPCR_GPR1/git3-like"/>
</dbReference>
<evidence type="ECO:0000259" key="7">
    <source>
        <dbReference type="PROSITE" id="PS50261"/>
    </source>
</evidence>
<protein>
    <recommendedName>
        <fullName evidence="7">G-protein coupled receptors family 2 profile 2 domain-containing protein</fullName>
    </recommendedName>
</protein>
<feature type="transmembrane region" description="Helical" evidence="6">
    <location>
        <begin position="66"/>
        <end position="88"/>
    </location>
</feature>
<feature type="transmembrane region" description="Helical" evidence="6">
    <location>
        <begin position="365"/>
        <end position="392"/>
    </location>
</feature>
<dbReference type="PANTHER" id="PTHR42058">
    <property type="entry name" value="G_PROTEIN_RECEP_F2_4 DOMAIN-CONTAINING PROTEIN"/>
    <property type="match status" value="1"/>
</dbReference>
<proteinExistence type="predicted"/>
<evidence type="ECO:0000313" key="9">
    <source>
        <dbReference type="Proteomes" id="UP000799302"/>
    </source>
</evidence>
<feature type="transmembrane region" description="Helical" evidence="6">
    <location>
        <begin position="179"/>
        <end position="202"/>
    </location>
</feature>
<evidence type="ECO:0000256" key="2">
    <source>
        <dbReference type="ARBA" id="ARBA00022692"/>
    </source>
</evidence>
<keyword evidence="3 6" id="KW-1133">Transmembrane helix</keyword>
<feature type="compositionally biased region" description="Polar residues" evidence="5">
    <location>
        <begin position="490"/>
        <end position="502"/>
    </location>
</feature>
<evidence type="ECO:0000313" key="8">
    <source>
        <dbReference type="EMBL" id="KAF2674233.1"/>
    </source>
</evidence>
<dbReference type="GO" id="GO:0004888">
    <property type="term" value="F:transmembrane signaling receptor activity"/>
    <property type="evidence" value="ECO:0007669"/>
    <property type="project" value="InterPro"/>
</dbReference>
<dbReference type="GO" id="GO:0016020">
    <property type="term" value="C:membrane"/>
    <property type="evidence" value="ECO:0007669"/>
    <property type="project" value="UniProtKB-SubCell"/>
</dbReference>
<feature type="region of interest" description="Disordered" evidence="5">
    <location>
        <begin position="470"/>
        <end position="512"/>
    </location>
</feature>
<keyword evidence="2 6" id="KW-0812">Transmembrane</keyword>
<feature type="transmembrane region" description="Helical" evidence="6">
    <location>
        <begin position="97"/>
        <end position="117"/>
    </location>
</feature>
<keyword evidence="4 6" id="KW-0472">Membrane</keyword>
<dbReference type="GO" id="GO:0007166">
    <property type="term" value="P:cell surface receptor signaling pathway"/>
    <property type="evidence" value="ECO:0007669"/>
    <property type="project" value="InterPro"/>
</dbReference>
<name>A0A6A6URY8_9PEZI</name>
<dbReference type="OrthoDB" id="26203at2759"/>
<dbReference type="AlphaFoldDB" id="A0A6A6URY8"/>
<feature type="transmembrane region" description="Helical" evidence="6">
    <location>
        <begin position="222"/>
        <end position="245"/>
    </location>
</feature>
<keyword evidence="9" id="KW-1185">Reference proteome</keyword>
<dbReference type="Gene3D" id="1.20.1070.10">
    <property type="entry name" value="Rhodopsin 7-helix transmembrane proteins"/>
    <property type="match status" value="1"/>
</dbReference>
<feature type="transmembrane region" description="Helical" evidence="6">
    <location>
        <begin position="137"/>
        <end position="159"/>
    </location>
</feature>
<organism evidence="8 9">
    <name type="scientific">Microthyrium microscopicum</name>
    <dbReference type="NCBI Taxonomy" id="703497"/>
    <lineage>
        <taxon>Eukaryota</taxon>
        <taxon>Fungi</taxon>
        <taxon>Dikarya</taxon>
        <taxon>Ascomycota</taxon>
        <taxon>Pezizomycotina</taxon>
        <taxon>Dothideomycetes</taxon>
        <taxon>Dothideomycetes incertae sedis</taxon>
        <taxon>Microthyriales</taxon>
        <taxon>Microthyriaceae</taxon>
        <taxon>Microthyrium</taxon>
    </lineage>
</organism>
<dbReference type="PANTHER" id="PTHR42058:SF1">
    <property type="entry name" value="G-PROTEIN COUPLED RECEPTORS FAMILY 2 PROFILE 2 DOMAIN-CONTAINING PROTEIN"/>
    <property type="match status" value="1"/>
</dbReference>
<dbReference type="EMBL" id="MU004230">
    <property type="protein sequence ID" value="KAF2674233.1"/>
    <property type="molecule type" value="Genomic_DNA"/>
</dbReference>
<comment type="subcellular location">
    <subcellularLocation>
        <location evidence="1">Membrane</location>
        <topology evidence="1">Multi-pass membrane protein</topology>
    </subcellularLocation>
</comment>
<accession>A0A6A6URY8</accession>
<evidence type="ECO:0000256" key="5">
    <source>
        <dbReference type="SAM" id="MobiDB-lite"/>
    </source>
</evidence>
<feature type="transmembrane region" description="Helical" evidence="6">
    <location>
        <begin position="291"/>
        <end position="314"/>
    </location>
</feature>
<feature type="compositionally biased region" description="Polar residues" evidence="5">
    <location>
        <begin position="471"/>
        <end position="483"/>
    </location>
</feature>
<dbReference type="InterPro" id="IPR017981">
    <property type="entry name" value="GPCR_2-like_7TM"/>
</dbReference>
<evidence type="ECO:0000256" key="3">
    <source>
        <dbReference type="ARBA" id="ARBA00022989"/>
    </source>
</evidence>
<reference evidence="8" key="1">
    <citation type="journal article" date="2020" name="Stud. Mycol.">
        <title>101 Dothideomycetes genomes: a test case for predicting lifestyles and emergence of pathogens.</title>
        <authorList>
            <person name="Haridas S."/>
            <person name="Albert R."/>
            <person name="Binder M."/>
            <person name="Bloem J."/>
            <person name="Labutti K."/>
            <person name="Salamov A."/>
            <person name="Andreopoulos B."/>
            <person name="Baker S."/>
            <person name="Barry K."/>
            <person name="Bills G."/>
            <person name="Bluhm B."/>
            <person name="Cannon C."/>
            <person name="Castanera R."/>
            <person name="Culley D."/>
            <person name="Daum C."/>
            <person name="Ezra D."/>
            <person name="Gonzalez J."/>
            <person name="Henrissat B."/>
            <person name="Kuo A."/>
            <person name="Liang C."/>
            <person name="Lipzen A."/>
            <person name="Lutzoni F."/>
            <person name="Magnuson J."/>
            <person name="Mondo S."/>
            <person name="Nolan M."/>
            <person name="Ohm R."/>
            <person name="Pangilinan J."/>
            <person name="Park H.-J."/>
            <person name="Ramirez L."/>
            <person name="Alfaro M."/>
            <person name="Sun H."/>
            <person name="Tritt A."/>
            <person name="Yoshinaga Y."/>
            <person name="Zwiers L.-H."/>
            <person name="Turgeon B."/>
            <person name="Goodwin S."/>
            <person name="Spatafora J."/>
            <person name="Crous P."/>
            <person name="Grigoriev I."/>
        </authorList>
    </citation>
    <scope>NUCLEOTIDE SEQUENCE</scope>
    <source>
        <strain evidence="8">CBS 115976</strain>
    </source>
</reference>
<feature type="domain" description="G-protein coupled receptors family 2 profile 2" evidence="7">
    <location>
        <begin position="60"/>
        <end position="236"/>
    </location>
</feature>
<gene>
    <name evidence="8" type="ORF">BT63DRAFT_5292</name>
</gene>
<sequence length="512" mass="57138">MSNDPNNPLVRGLCPAPFLDMAQYPNVGGNVQGRMCSDVGGGLTCCLPCPATDWIYPQSFNMWYRISQIISAVGMAISMFLLISWAVLPAEKSRRHYLSVCLVIGILLECLAFVIPLGSKPNQCYNAITPHDMRSDIACAFSGASVVLGGLVTTIWICFRSLSMHLQICWDIVPDKKFFFTSLGVGWGFALLFSILTLALTGVSYRFGDTCHVNSTRSMGEFWIPLLVIAGITALLQFGTLLYCFKVYLANAWTESNAPPTQNSDLPSYSSSHRTHQARIMYQRLKKVLWLQWRSMTIVVFLLVDIVFFAVVWIQLDYSVNDISQHKTTTIVPFLACILVNPSIDARSKCFELGQRALVGEKTSIAVLLLLSLTGIQTGLLMIRSSLLSAWVDFFRSRFSRKREFVSLDAKRFSNDPRTIQMMEMHNTPNRVASANTALSGTDTISSKEPGEGSPYFAQSHFERNYKQPRMSFSTPRPLSSHATRGWDGNDTQSIGKSSLAKNSIDHHENRI</sequence>
<evidence type="ECO:0000256" key="4">
    <source>
        <dbReference type="ARBA" id="ARBA00023136"/>
    </source>
</evidence>